<accession>A0A9D1FE85</accession>
<reference evidence="1" key="2">
    <citation type="journal article" date="2021" name="PeerJ">
        <title>Extensive microbial diversity within the chicken gut microbiome revealed by metagenomics and culture.</title>
        <authorList>
            <person name="Gilroy R."/>
            <person name="Ravi A."/>
            <person name="Getino M."/>
            <person name="Pursley I."/>
            <person name="Horton D.L."/>
            <person name="Alikhan N.F."/>
            <person name="Baker D."/>
            <person name="Gharbi K."/>
            <person name="Hall N."/>
            <person name="Watson M."/>
            <person name="Adriaenssens E.M."/>
            <person name="Foster-Nyarko E."/>
            <person name="Jarju S."/>
            <person name="Secka A."/>
            <person name="Antonio M."/>
            <person name="Oren A."/>
            <person name="Chaudhuri R.R."/>
            <person name="La Ragione R."/>
            <person name="Hildebrand F."/>
            <person name="Pallen M.J."/>
        </authorList>
    </citation>
    <scope>NUCLEOTIDE SEQUENCE</scope>
    <source>
        <strain evidence="1">ChiHjej10B9-9673</strain>
    </source>
</reference>
<evidence type="ECO:0000313" key="2">
    <source>
        <dbReference type="Proteomes" id="UP000824001"/>
    </source>
</evidence>
<proteinExistence type="predicted"/>
<evidence type="ECO:0000313" key="1">
    <source>
        <dbReference type="EMBL" id="HIS66911.1"/>
    </source>
</evidence>
<reference evidence="1" key="1">
    <citation type="submission" date="2020-10" db="EMBL/GenBank/DDBJ databases">
        <authorList>
            <person name="Gilroy R."/>
        </authorList>
    </citation>
    <scope>NUCLEOTIDE SEQUENCE</scope>
    <source>
        <strain evidence="1">ChiHjej10B9-9673</strain>
    </source>
</reference>
<dbReference type="EMBL" id="DVJK01000139">
    <property type="protein sequence ID" value="HIS66911.1"/>
    <property type="molecule type" value="Genomic_DNA"/>
</dbReference>
<comment type="caution">
    <text evidence="1">The sequence shown here is derived from an EMBL/GenBank/DDBJ whole genome shotgun (WGS) entry which is preliminary data.</text>
</comment>
<dbReference type="AlphaFoldDB" id="A0A9D1FE85"/>
<name>A0A9D1FE85_9FIRM</name>
<organism evidence="1 2">
    <name type="scientific">Candidatus Scatomorpha merdipullorum</name>
    <dbReference type="NCBI Taxonomy" id="2840927"/>
    <lineage>
        <taxon>Bacteria</taxon>
        <taxon>Bacillati</taxon>
        <taxon>Bacillota</taxon>
        <taxon>Clostridia</taxon>
        <taxon>Eubacteriales</taxon>
        <taxon>Candidatus Scatomorpha</taxon>
    </lineage>
</organism>
<gene>
    <name evidence="1" type="ORF">IAC18_05045</name>
</gene>
<protein>
    <submittedName>
        <fullName evidence="1">Uncharacterized protein</fullName>
    </submittedName>
</protein>
<feature type="non-terminal residue" evidence="1">
    <location>
        <position position="96"/>
    </location>
</feature>
<sequence>MKKRPFKERYPTLRSFLRGDGPCHYIGDRYIEGTNIYDRREWRGVADTAYDFGWWLATWAKMGAFAAKNPVRILRAFWRYRWLSAYLAAPHMVDKW</sequence>
<dbReference type="Proteomes" id="UP000824001">
    <property type="component" value="Unassembled WGS sequence"/>
</dbReference>